<dbReference type="PANTHER" id="PTHR47506:SF1">
    <property type="entry name" value="HTH-TYPE TRANSCRIPTIONAL REGULATOR YJDC"/>
    <property type="match status" value="1"/>
</dbReference>
<evidence type="ECO:0000313" key="7">
    <source>
        <dbReference type="Proteomes" id="UP000721844"/>
    </source>
</evidence>
<sequence>MLTGTVAGVRSMAEDAEVEGKKLEIIEWASERFYEGGFHATGIDSVMAGSGISKRTVYKYFSSKEALIEAVLDHYGSDIVDELFTPARAAGHDPRRQIMAFFDIRKAMIDENPIRGCLGIKASQEYVGKHDGIAERGKNAAAYVERAFIDLCEQTGLADPVNLGKQISILFQGSLLLSQVFGDSAPFVAARAAVASLLNHAAVPSRRPGPRTAKK</sequence>
<dbReference type="SUPFAM" id="SSF48498">
    <property type="entry name" value="Tetracyclin repressor-like, C-terminal domain"/>
    <property type="match status" value="1"/>
</dbReference>
<protein>
    <submittedName>
        <fullName evidence="6">TetR/AcrR family transcriptional regulator</fullName>
    </submittedName>
</protein>
<gene>
    <name evidence="6" type="ORF">ACELLULO517_12535</name>
</gene>
<dbReference type="Gene3D" id="1.10.357.10">
    <property type="entry name" value="Tetracycline Repressor, domain 2"/>
    <property type="match status" value="1"/>
</dbReference>
<dbReference type="PRINTS" id="PR00455">
    <property type="entry name" value="HTHTETR"/>
</dbReference>
<dbReference type="EMBL" id="JAESVA010000004">
    <property type="protein sequence ID" value="MCB8881065.1"/>
    <property type="molecule type" value="Genomic_DNA"/>
</dbReference>
<evidence type="ECO:0000259" key="5">
    <source>
        <dbReference type="PROSITE" id="PS50977"/>
    </source>
</evidence>
<accession>A0A963Z1L2</accession>
<dbReference type="PANTHER" id="PTHR47506">
    <property type="entry name" value="TRANSCRIPTIONAL REGULATORY PROTEIN"/>
    <property type="match status" value="1"/>
</dbReference>
<keyword evidence="1" id="KW-0805">Transcription regulation</keyword>
<dbReference type="InterPro" id="IPR036271">
    <property type="entry name" value="Tet_transcr_reg_TetR-rel_C_sf"/>
</dbReference>
<dbReference type="InterPro" id="IPR009057">
    <property type="entry name" value="Homeodomain-like_sf"/>
</dbReference>
<dbReference type="Pfam" id="PF00440">
    <property type="entry name" value="TetR_N"/>
    <property type="match status" value="1"/>
</dbReference>
<organism evidence="6 7">
    <name type="scientific">Acidisoma cellulosilyticum</name>
    <dbReference type="NCBI Taxonomy" id="2802395"/>
    <lineage>
        <taxon>Bacteria</taxon>
        <taxon>Pseudomonadati</taxon>
        <taxon>Pseudomonadota</taxon>
        <taxon>Alphaproteobacteria</taxon>
        <taxon>Acetobacterales</taxon>
        <taxon>Acidocellaceae</taxon>
        <taxon>Acidisoma</taxon>
    </lineage>
</organism>
<dbReference type="GO" id="GO:0003677">
    <property type="term" value="F:DNA binding"/>
    <property type="evidence" value="ECO:0007669"/>
    <property type="project" value="UniProtKB-UniRule"/>
</dbReference>
<keyword evidence="7" id="KW-1185">Reference proteome</keyword>
<comment type="caution">
    <text evidence="6">The sequence shown here is derived from an EMBL/GenBank/DDBJ whole genome shotgun (WGS) entry which is preliminary data.</text>
</comment>
<evidence type="ECO:0000256" key="4">
    <source>
        <dbReference type="PROSITE-ProRule" id="PRU00335"/>
    </source>
</evidence>
<dbReference type="AlphaFoldDB" id="A0A963Z1L2"/>
<keyword evidence="3" id="KW-0804">Transcription</keyword>
<evidence type="ECO:0000256" key="2">
    <source>
        <dbReference type="ARBA" id="ARBA00023125"/>
    </source>
</evidence>
<feature type="domain" description="HTH tetR-type" evidence="5">
    <location>
        <begin position="19"/>
        <end position="79"/>
    </location>
</feature>
<proteinExistence type="predicted"/>
<dbReference type="PROSITE" id="PS50977">
    <property type="entry name" value="HTH_TETR_2"/>
    <property type="match status" value="1"/>
</dbReference>
<feature type="DNA-binding region" description="H-T-H motif" evidence="4">
    <location>
        <begin position="42"/>
        <end position="61"/>
    </location>
</feature>
<dbReference type="SUPFAM" id="SSF46689">
    <property type="entry name" value="Homeodomain-like"/>
    <property type="match status" value="1"/>
</dbReference>
<keyword evidence="2 4" id="KW-0238">DNA-binding</keyword>
<evidence type="ECO:0000256" key="3">
    <source>
        <dbReference type="ARBA" id="ARBA00023163"/>
    </source>
</evidence>
<evidence type="ECO:0000256" key="1">
    <source>
        <dbReference type="ARBA" id="ARBA00023015"/>
    </source>
</evidence>
<dbReference type="RefSeq" id="WP_227307740.1">
    <property type="nucleotide sequence ID" value="NZ_JAESVA010000004.1"/>
</dbReference>
<dbReference type="Proteomes" id="UP000721844">
    <property type="component" value="Unassembled WGS sequence"/>
</dbReference>
<reference evidence="6 7" key="1">
    <citation type="journal article" date="2021" name="Microorganisms">
        <title>Acidisoma silvae sp. nov. and Acidisomacellulosilytica sp. nov., Two Acidophilic Bacteria Isolated from Decaying Wood, Hydrolyzing Cellulose and Producing Poly-3-hydroxybutyrate.</title>
        <authorList>
            <person name="Mieszkin S."/>
            <person name="Pouder E."/>
            <person name="Uroz S."/>
            <person name="Simon-Colin C."/>
            <person name="Alain K."/>
        </authorList>
    </citation>
    <scope>NUCLEOTIDE SEQUENCE [LARGE SCALE GENOMIC DNA]</scope>
    <source>
        <strain evidence="6 7">HW T5.17</strain>
    </source>
</reference>
<evidence type="ECO:0000313" key="6">
    <source>
        <dbReference type="EMBL" id="MCB8881065.1"/>
    </source>
</evidence>
<name>A0A963Z1L2_9PROT</name>
<dbReference type="InterPro" id="IPR001647">
    <property type="entry name" value="HTH_TetR"/>
</dbReference>